<dbReference type="InterPro" id="IPR005844">
    <property type="entry name" value="A-D-PHexomutase_a/b/a-I"/>
</dbReference>
<keyword evidence="10" id="KW-1185">Reference proteome</keyword>
<evidence type="ECO:0000256" key="4">
    <source>
        <dbReference type="ARBA" id="ARBA00022540"/>
    </source>
</evidence>
<protein>
    <recommendedName>
        <fullName evidence="11">Nucleotidyltransferase</fullName>
    </recommendedName>
</protein>
<reference evidence="9 10" key="1">
    <citation type="submission" date="2016-07" db="EMBL/GenBank/DDBJ databases">
        <title>Genome and transcriptome analysis of iron-reducing fermentative bacteria Anoxybacter fermentans.</title>
        <authorList>
            <person name="Zeng X."/>
            <person name="Shao Z."/>
        </authorList>
    </citation>
    <scope>NUCLEOTIDE SEQUENCE [LARGE SCALE GENOMIC DNA]</scope>
    <source>
        <strain evidence="9 10">DY22613</strain>
    </source>
</reference>
<evidence type="ECO:0000313" key="9">
    <source>
        <dbReference type="EMBL" id="AZR72251.1"/>
    </source>
</evidence>
<dbReference type="SUPFAM" id="SSF53738">
    <property type="entry name" value="Phosphoglucomutase, first 3 domains"/>
    <property type="match status" value="1"/>
</dbReference>
<dbReference type="SUPFAM" id="SSF51161">
    <property type="entry name" value="Trimeric LpxA-like enzymes"/>
    <property type="match status" value="1"/>
</dbReference>
<dbReference type="SUPFAM" id="SSF55957">
    <property type="entry name" value="Phosphoglucomutase, C-terminal domain"/>
    <property type="match status" value="1"/>
</dbReference>
<dbReference type="GO" id="GO:0005975">
    <property type="term" value="P:carbohydrate metabolic process"/>
    <property type="evidence" value="ECO:0007669"/>
    <property type="project" value="InterPro"/>
</dbReference>
<keyword evidence="3" id="KW-0963">Cytoplasm</keyword>
<name>A0A3Q9HNW9_9FIRM</name>
<evidence type="ECO:0000259" key="6">
    <source>
        <dbReference type="Pfam" id="PF00483"/>
    </source>
</evidence>
<gene>
    <name evidence="9" type="ORF">BBF96_01865</name>
</gene>
<feature type="domain" description="Nucleotidyl transferase" evidence="6">
    <location>
        <begin position="2"/>
        <end position="231"/>
    </location>
</feature>
<evidence type="ECO:0000256" key="5">
    <source>
        <dbReference type="ARBA" id="ARBA00022917"/>
    </source>
</evidence>
<proteinExistence type="inferred from homology"/>
<dbReference type="PANTHER" id="PTHR22572">
    <property type="entry name" value="SUGAR-1-PHOSPHATE GUANYL TRANSFERASE"/>
    <property type="match status" value="1"/>
</dbReference>
<dbReference type="Gene3D" id="3.40.120.10">
    <property type="entry name" value="Alpha-D-Glucose-1,6-Bisphosphate, subunit A, domain 3"/>
    <property type="match status" value="3"/>
</dbReference>
<dbReference type="InterPro" id="IPR050486">
    <property type="entry name" value="Mannose-1P_guanyltransferase"/>
</dbReference>
<evidence type="ECO:0000256" key="2">
    <source>
        <dbReference type="ARBA" id="ARBA00010231"/>
    </source>
</evidence>
<feature type="domain" description="Alpha-D-phosphohexomutase alpha/beta/alpha" evidence="7">
    <location>
        <begin position="381"/>
        <end position="512"/>
    </location>
</feature>
<feature type="domain" description="EIF2B subunit epsilon/gamma LbH" evidence="8">
    <location>
        <begin position="253"/>
        <end position="350"/>
    </location>
</feature>
<dbReference type="InterPro" id="IPR036900">
    <property type="entry name" value="A-D-PHexomutase_C_sf"/>
</dbReference>
<dbReference type="Gene3D" id="3.90.550.10">
    <property type="entry name" value="Spore Coat Polysaccharide Biosynthesis Protein SpsA, Chain A"/>
    <property type="match status" value="1"/>
</dbReference>
<dbReference type="InterPro" id="IPR005835">
    <property type="entry name" value="NTP_transferase_dom"/>
</dbReference>
<dbReference type="OrthoDB" id="9803871at2"/>
<dbReference type="InterPro" id="IPR016055">
    <property type="entry name" value="A-D-PHexomutase_a/b/a-I/II/III"/>
</dbReference>
<dbReference type="Gene3D" id="3.30.310.50">
    <property type="entry name" value="Alpha-D-phosphohexomutase, C-terminal domain"/>
    <property type="match status" value="1"/>
</dbReference>
<evidence type="ECO:0008006" key="11">
    <source>
        <dbReference type="Google" id="ProtNLM"/>
    </source>
</evidence>
<keyword evidence="5" id="KW-0648">Protein biosynthesis</keyword>
<dbReference type="Pfam" id="PF25084">
    <property type="entry name" value="LbH_EIF2B"/>
    <property type="match status" value="1"/>
</dbReference>
<sequence length="820" mass="92948">MKAIIMAGGKGTRLRPLTCDLPKPLVPILNKPVMEYSIELLKEHRITEIGVTTCYLPEMIRDYFGDGSRWGVKLYYFQEEEPLGTAGSVHNASDFLDETFVVISGDALTDIDLSQAIRYHQEKKSIATLVLSRQEIPLEYGVVITDENGRIMRFLEKPSWGEVFSDLVNTGIYILEPKIFEYYDHGVKFDFSKDLFPLLMQDGQTLYGFPADGYWSDIGDLEQYMQTQFDILTKKADVYIRGRQIEEGIWIGEGTDIPGNVHLTAPVFIGEDVVIKPGTHLEAVVIGDYTIIESGSSLKRSILWSGVYLGRNTEIRAGFLCDGVKVKDNVRIFEGAALGTDCTIGRNVTIQPGVKIWPMKVVEDYTNLNKSLVWAPKWRKRLFNTYGVHGLANIEITPEFAAKLACAYGSTFENGAEIAVSSDNFAVSKMLQKSVVAGLLSSGIRVVDLGEIPSPVARYSIASLEASGGMHIRCCYDNPEEIIFEFMDENGININRSMEREIEKKFFGEDFKRADQEHVGEYYYAPQMIDSYLHGLESLINRDQIRRRRYRLVIDYEYDSLSQLLLNMLDRLGCEAEFTYNYGRGMRPLSFAERLSTSNRIGQMVFDLEADMGIILDHNGENLTLITESGRVVTEEEFQILMAMVLLHQGVRRLVVPISAPAYIDELVEEYGGEIIRTRSDRPTIMRTFFDVAVENGQPFIFPYSDGLAALTLILDFLADQEITPDELIESIPAFYTSLEDVDCPWEEKGKVMRKLIETTRNDKVELVDGVRIQHDHGWTWIYPDNDEPVFHVYTEADNPELASQISQEYAAMIEDFKTS</sequence>
<dbReference type="Pfam" id="PF02878">
    <property type="entry name" value="PGM_PMM_I"/>
    <property type="match status" value="1"/>
</dbReference>
<dbReference type="CDD" id="cd04181">
    <property type="entry name" value="NTP_transferase"/>
    <property type="match status" value="1"/>
</dbReference>
<dbReference type="Gene3D" id="2.160.10.10">
    <property type="entry name" value="Hexapeptide repeat proteins"/>
    <property type="match status" value="1"/>
</dbReference>
<organism evidence="9 10">
    <name type="scientific">Anoxybacter fermentans</name>
    <dbReference type="NCBI Taxonomy" id="1323375"/>
    <lineage>
        <taxon>Bacteria</taxon>
        <taxon>Bacillati</taxon>
        <taxon>Bacillota</taxon>
        <taxon>Clostridia</taxon>
        <taxon>Halanaerobiales</taxon>
        <taxon>Anoxybacter</taxon>
    </lineage>
</organism>
<dbReference type="InterPro" id="IPR056764">
    <property type="entry name" value="LbH_EIF2B3/5"/>
</dbReference>
<dbReference type="EMBL" id="CP016379">
    <property type="protein sequence ID" value="AZR72251.1"/>
    <property type="molecule type" value="Genomic_DNA"/>
</dbReference>
<evidence type="ECO:0000259" key="7">
    <source>
        <dbReference type="Pfam" id="PF02878"/>
    </source>
</evidence>
<evidence type="ECO:0000259" key="8">
    <source>
        <dbReference type="Pfam" id="PF25084"/>
    </source>
</evidence>
<evidence type="ECO:0000313" key="10">
    <source>
        <dbReference type="Proteomes" id="UP000267250"/>
    </source>
</evidence>
<dbReference type="RefSeq" id="WP_127015582.1">
    <property type="nucleotide sequence ID" value="NZ_CP016379.1"/>
</dbReference>
<dbReference type="InterPro" id="IPR011004">
    <property type="entry name" value="Trimer_LpxA-like_sf"/>
</dbReference>
<comment type="similarity">
    <text evidence="2">Belongs to the phosphohexose mutase family.</text>
</comment>
<evidence type="ECO:0000256" key="3">
    <source>
        <dbReference type="ARBA" id="ARBA00022490"/>
    </source>
</evidence>
<dbReference type="SUPFAM" id="SSF53448">
    <property type="entry name" value="Nucleotide-diphospho-sugar transferases"/>
    <property type="match status" value="1"/>
</dbReference>
<evidence type="ECO:0000256" key="1">
    <source>
        <dbReference type="ARBA" id="ARBA00004514"/>
    </source>
</evidence>
<keyword evidence="4" id="KW-0396">Initiation factor</keyword>
<comment type="subcellular location">
    <subcellularLocation>
        <location evidence="1">Cytoplasm</location>
        <location evidence="1">Cytosol</location>
    </subcellularLocation>
</comment>
<dbReference type="KEGG" id="aft:BBF96_01865"/>
<accession>A0A3Q9HNW9</accession>
<dbReference type="Pfam" id="PF00483">
    <property type="entry name" value="NTP_transferase"/>
    <property type="match status" value="1"/>
</dbReference>
<dbReference type="Proteomes" id="UP000267250">
    <property type="component" value="Chromosome"/>
</dbReference>
<dbReference type="GO" id="GO:0016868">
    <property type="term" value="F:intramolecular phosphotransferase activity"/>
    <property type="evidence" value="ECO:0007669"/>
    <property type="project" value="InterPro"/>
</dbReference>
<dbReference type="AlphaFoldDB" id="A0A3Q9HNW9"/>
<dbReference type="InterPro" id="IPR029044">
    <property type="entry name" value="Nucleotide-diphossugar_trans"/>
</dbReference>